<feature type="compositionally biased region" description="Basic and acidic residues" evidence="1">
    <location>
        <begin position="23"/>
        <end position="44"/>
    </location>
</feature>
<dbReference type="KEGG" id="eus:EUTSA_v10021642mg"/>
<dbReference type="AlphaFoldDB" id="V4LCH6"/>
<dbReference type="OrthoDB" id="1938010at2759"/>
<dbReference type="Gramene" id="ESQ48130">
    <property type="protein sequence ID" value="ESQ48130"/>
    <property type="gene ID" value="EUTSA_v10021642mg"/>
</dbReference>
<feature type="region of interest" description="Disordered" evidence="1">
    <location>
        <begin position="1"/>
        <end position="104"/>
    </location>
</feature>
<evidence type="ECO:0000313" key="2">
    <source>
        <dbReference type="EMBL" id="ESQ48130.1"/>
    </source>
</evidence>
<dbReference type="Proteomes" id="UP000030689">
    <property type="component" value="Unassembled WGS sequence"/>
</dbReference>
<organism evidence="2 3">
    <name type="scientific">Eutrema salsugineum</name>
    <name type="common">Saltwater cress</name>
    <name type="synonym">Sisymbrium salsugineum</name>
    <dbReference type="NCBI Taxonomy" id="72664"/>
    <lineage>
        <taxon>Eukaryota</taxon>
        <taxon>Viridiplantae</taxon>
        <taxon>Streptophyta</taxon>
        <taxon>Embryophyta</taxon>
        <taxon>Tracheophyta</taxon>
        <taxon>Spermatophyta</taxon>
        <taxon>Magnoliopsida</taxon>
        <taxon>eudicotyledons</taxon>
        <taxon>Gunneridae</taxon>
        <taxon>Pentapetalae</taxon>
        <taxon>rosids</taxon>
        <taxon>malvids</taxon>
        <taxon>Brassicales</taxon>
        <taxon>Brassicaceae</taxon>
        <taxon>Eutremeae</taxon>
        <taxon>Eutrema</taxon>
    </lineage>
</organism>
<feature type="compositionally biased region" description="Basic and acidic residues" evidence="1">
    <location>
        <begin position="117"/>
        <end position="131"/>
    </location>
</feature>
<proteinExistence type="predicted"/>
<evidence type="ECO:0000313" key="3">
    <source>
        <dbReference type="Proteomes" id="UP000030689"/>
    </source>
</evidence>
<dbReference type="OMA" id="RLPPWMI"/>
<feature type="region of interest" description="Disordered" evidence="1">
    <location>
        <begin position="117"/>
        <end position="158"/>
    </location>
</feature>
<gene>
    <name evidence="2" type="ORF">EUTSA_v10021642mg</name>
</gene>
<evidence type="ECO:0000256" key="1">
    <source>
        <dbReference type="SAM" id="MobiDB-lite"/>
    </source>
</evidence>
<keyword evidence="3" id="KW-1185">Reference proteome</keyword>
<dbReference type="PANTHER" id="PTHR36756">
    <property type="entry name" value="EXPRESSED PROTEIN"/>
    <property type="match status" value="1"/>
</dbReference>
<dbReference type="PANTHER" id="PTHR36756:SF1">
    <property type="entry name" value="EXPRESSED PROTEIN"/>
    <property type="match status" value="1"/>
</dbReference>
<protein>
    <submittedName>
        <fullName evidence="2">Uncharacterized protein</fullName>
    </submittedName>
</protein>
<reference evidence="2 3" key="1">
    <citation type="journal article" date="2013" name="Front. Plant Sci.">
        <title>The Reference Genome of the Halophytic Plant Eutrema salsugineum.</title>
        <authorList>
            <person name="Yang R."/>
            <person name="Jarvis D.E."/>
            <person name="Chen H."/>
            <person name="Beilstein M.A."/>
            <person name="Grimwood J."/>
            <person name="Jenkins J."/>
            <person name="Shu S."/>
            <person name="Prochnik S."/>
            <person name="Xin M."/>
            <person name="Ma C."/>
            <person name="Schmutz J."/>
            <person name="Wing R.A."/>
            <person name="Mitchell-Olds T."/>
            <person name="Schumaker K.S."/>
            <person name="Wang X."/>
        </authorList>
    </citation>
    <scope>NUCLEOTIDE SEQUENCE [LARGE SCALE GENOMIC DNA]</scope>
</reference>
<sequence length="173" mass="19804">MRRLPPWMLAGASSDVTSTSNRTEGKSVEGKRKFEPEATKTKAEKRPRRTVKPEDRDDFEEPKKVGIRRRGKRARIAEEEAKPSIVNCKDPENFQSMSGPEDEDLTVDDLLSFAQEYVKEGEEDQTRKELSVSESVDEPNMRSSQREESIEPDQTATDMLELLLGPYFKKSQH</sequence>
<feature type="compositionally biased region" description="Basic residues" evidence="1">
    <location>
        <begin position="65"/>
        <end position="74"/>
    </location>
</feature>
<accession>V4LCH6</accession>
<name>V4LCH6_EUTSA</name>
<dbReference type="EMBL" id="KI517408">
    <property type="protein sequence ID" value="ESQ48130.1"/>
    <property type="molecule type" value="Genomic_DNA"/>
</dbReference>